<proteinExistence type="predicted"/>
<comment type="caution">
    <text evidence="1">The sequence shown here is derived from an EMBL/GenBank/DDBJ whole genome shotgun (WGS) entry which is preliminary data.</text>
</comment>
<gene>
    <name evidence="1" type="ORF">RF11_04900</name>
</gene>
<accession>A0A0C2ID80</accession>
<evidence type="ECO:0000313" key="1">
    <source>
        <dbReference type="EMBL" id="KII63303.1"/>
    </source>
</evidence>
<protein>
    <submittedName>
        <fullName evidence="1">Uncharacterized protein</fullName>
    </submittedName>
</protein>
<name>A0A0C2ID80_THEKT</name>
<dbReference type="AlphaFoldDB" id="A0A0C2ID80"/>
<evidence type="ECO:0000313" key="2">
    <source>
        <dbReference type="Proteomes" id="UP000031668"/>
    </source>
</evidence>
<dbReference type="EMBL" id="JWZT01004744">
    <property type="protein sequence ID" value="KII63303.1"/>
    <property type="molecule type" value="Genomic_DNA"/>
</dbReference>
<keyword evidence="2" id="KW-1185">Reference proteome</keyword>
<organism evidence="1 2">
    <name type="scientific">Thelohanellus kitauei</name>
    <name type="common">Myxosporean</name>
    <dbReference type="NCBI Taxonomy" id="669202"/>
    <lineage>
        <taxon>Eukaryota</taxon>
        <taxon>Metazoa</taxon>
        <taxon>Cnidaria</taxon>
        <taxon>Myxozoa</taxon>
        <taxon>Myxosporea</taxon>
        <taxon>Bivalvulida</taxon>
        <taxon>Platysporina</taxon>
        <taxon>Myxobolidae</taxon>
        <taxon>Thelohanellus</taxon>
    </lineage>
</organism>
<sequence length="117" mass="13911">MVFLHFTKLGLELDETDRWKQFRFPTNEDLLIFNEVNKQLKNGFCGLEQEKWWLVEFLNCPKKIKVAPHIFDDANFLYKITTYFTIIPKVYLVVCKGQMGLTSLNLKYIGTEPPQRY</sequence>
<dbReference type="Proteomes" id="UP000031668">
    <property type="component" value="Unassembled WGS sequence"/>
</dbReference>
<reference evidence="1 2" key="1">
    <citation type="journal article" date="2014" name="Genome Biol. Evol.">
        <title>The genome of the myxosporean Thelohanellus kitauei shows adaptations to nutrient acquisition within its fish host.</title>
        <authorList>
            <person name="Yang Y."/>
            <person name="Xiong J."/>
            <person name="Zhou Z."/>
            <person name="Huo F."/>
            <person name="Miao W."/>
            <person name="Ran C."/>
            <person name="Liu Y."/>
            <person name="Zhang J."/>
            <person name="Feng J."/>
            <person name="Wang M."/>
            <person name="Wang M."/>
            <person name="Wang L."/>
            <person name="Yao B."/>
        </authorList>
    </citation>
    <scope>NUCLEOTIDE SEQUENCE [LARGE SCALE GENOMIC DNA]</scope>
    <source>
        <strain evidence="1">Wuqing</strain>
    </source>
</reference>